<comment type="cofactor">
    <cofactor evidence="1">
        <name>Mg(2+)</name>
        <dbReference type="ChEBI" id="CHEBI:18420"/>
    </cofactor>
</comment>
<proteinExistence type="predicted"/>
<sequence length="103" mass="11234">NLEELRGSLAAFAAARDWDQFHTPRSLALALTGEVGELCECFQWRGDAACAPGLPGWTDADRTHLGEEMADVLMYLVRLADRSGIDLPAACAAKLERNGQKYP</sequence>
<reference evidence="2" key="2">
    <citation type="submission" date="2024-10" db="UniProtKB">
        <authorList>
            <consortium name="EnsemblProtists"/>
        </authorList>
    </citation>
    <scope>IDENTIFICATION</scope>
</reference>
<dbReference type="EC" id="3.6.1.12" evidence="1"/>
<dbReference type="GO" id="GO:0047840">
    <property type="term" value="F:dCTP diphosphatase activity"/>
    <property type="evidence" value="ECO:0007669"/>
    <property type="project" value="UniProtKB-UniRule"/>
</dbReference>
<protein>
    <recommendedName>
        <fullName evidence="1">dCTP pyrophosphatase 1</fullName>
        <ecNumber evidence="1">3.6.1.12</ecNumber>
    </recommendedName>
</protein>
<keyword evidence="1" id="KW-0963">Cytoplasm</keyword>
<keyword evidence="3" id="KW-1185">Reference proteome</keyword>
<dbReference type="CDD" id="cd11537">
    <property type="entry name" value="NTP-PPase_RS21-C6_like"/>
    <property type="match status" value="1"/>
</dbReference>
<dbReference type="GO" id="GO:0005829">
    <property type="term" value="C:cytosol"/>
    <property type="evidence" value="ECO:0007669"/>
    <property type="project" value="UniProtKB-SubCell"/>
</dbReference>
<dbReference type="AlphaFoldDB" id="A0A0D3J5E4"/>
<dbReference type="PANTHER" id="PTHR14552">
    <property type="match status" value="1"/>
</dbReference>
<dbReference type="HOGENOM" id="CLU_110454_2_2_1"/>
<keyword evidence="1" id="KW-0479">Metal-binding</keyword>
<evidence type="ECO:0000256" key="1">
    <source>
        <dbReference type="PIRNR" id="PIRNR029826"/>
    </source>
</evidence>
<reference evidence="3" key="1">
    <citation type="journal article" date="2013" name="Nature">
        <title>Pan genome of the phytoplankton Emiliania underpins its global distribution.</title>
        <authorList>
            <person name="Read B.A."/>
            <person name="Kegel J."/>
            <person name="Klute M.J."/>
            <person name="Kuo A."/>
            <person name="Lefebvre S.C."/>
            <person name="Maumus F."/>
            <person name="Mayer C."/>
            <person name="Miller J."/>
            <person name="Monier A."/>
            <person name="Salamov A."/>
            <person name="Young J."/>
            <person name="Aguilar M."/>
            <person name="Claverie J.M."/>
            <person name="Frickenhaus S."/>
            <person name="Gonzalez K."/>
            <person name="Herman E.K."/>
            <person name="Lin Y.C."/>
            <person name="Napier J."/>
            <person name="Ogata H."/>
            <person name="Sarno A.F."/>
            <person name="Shmutz J."/>
            <person name="Schroeder D."/>
            <person name="de Vargas C."/>
            <person name="Verret F."/>
            <person name="von Dassow P."/>
            <person name="Valentin K."/>
            <person name="Van de Peer Y."/>
            <person name="Wheeler G."/>
            <person name="Dacks J.B."/>
            <person name="Delwiche C.F."/>
            <person name="Dyhrman S.T."/>
            <person name="Glockner G."/>
            <person name="John U."/>
            <person name="Richards T."/>
            <person name="Worden A.Z."/>
            <person name="Zhang X."/>
            <person name="Grigoriev I.V."/>
            <person name="Allen A.E."/>
            <person name="Bidle K."/>
            <person name="Borodovsky M."/>
            <person name="Bowler C."/>
            <person name="Brownlee C."/>
            <person name="Cock J.M."/>
            <person name="Elias M."/>
            <person name="Gladyshev V.N."/>
            <person name="Groth M."/>
            <person name="Guda C."/>
            <person name="Hadaegh A."/>
            <person name="Iglesias-Rodriguez M.D."/>
            <person name="Jenkins J."/>
            <person name="Jones B.M."/>
            <person name="Lawson T."/>
            <person name="Leese F."/>
            <person name="Lindquist E."/>
            <person name="Lobanov A."/>
            <person name="Lomsadze A."/>
            <person name="Malik S.B."/>
            <person name="Marsh M.E."/>
            <person name="Mackinder L."/>
            <person name="Mock T."/>
            <person name="Mueller-Roeber B."/>
            <person name="Pagarete A."/>
            <person name="Parker M."/>
            <person name="Probert I."/>
            <person name="Quesneville H."/>
            <person name="Raines C."/>
            <person name="Rensing S.A."/>
            <person name="Riano-Pachon D.M."/>
            <person name="Richier S."/>
            <person name="Rokitta S."/>
            <person name="Shiraiwa Y."/>
            <person name="Soanes D.M."/>
            <person name="van der Giezen M."/>
            <person name="Wahlund T.M."/>
            <person name="Williams B."/>
            <person name="Wilson W."/>
            <person name="Wolfe G."/>
            <person name="Wurch L.L."/>
        </authorList>
    </citation>
    <scope>NUCLEOTIDE SEQUENCE</scope>
</reference>
<dbReference type="PIRSF" id="PIRSF029826">
    <property type="entry name" value="UCP029826_pph"/>
    <property type="match status" value="1"/>
</dbReference>
<dbReference type="STRING" id="2903.R1ECV0"/>
<dbReference type="EnsemblProtists" id="EOD18729">
    <property type="protein sequence ID" value="EOD18729"/>
    <property type="gene ID" value="EMIHUDRAFT_58748"/>
</dbReference>
<dbReference type="PaxDb" id="2903-EOD18729"/>
<dbReference type="GeneID" id="17264272"/>
<dbReference type="RefSeq" id="XP_005771158.1">
    <property type="nucleotide sequence ID" value="XM_005771101.1"/>
</dbReference>
<evidence type="ECO:0000313" key="2">
    <source>
        <dbReference type="EnsemblProtists" id="EOD18729"/>
    </source>
</evidence>
<dbReference type="InterPro" id="IPR025984">
    <property type="entry name" value="DCTPP"/>
</dbReference>
<dbReference type="SUPFAM" id="SSF101386">
    <property type="entry name" value="all-alpha NTP pyrophosphatases"/>
    <property type="match status" value="1"/>
</dbReference>
<keyword evidence="1" id="KW-0460">Magnesium</keyword>
<dbReference type="Proteomes" id="UP000013827">
    <property type="component" value="Unassembled WGS sequence"/>
</dbReference>
<comment type="catalytic activity">
    <reaction evidence="1">
        <text>dCTP + H2O = dCMP + diphosphate + H(+)</text>
        <dbReference type="Rhea" id="RHEA:22636"/>
        <dbReference type="ChEBI" id="CHEBI:15377"/>
        <dbReference type="ChEBI" id="CHEBI:15378"/>
        <dbReference type="ChEBI" id="CHEBI:33019"/>
        <dbReference type="ChEBI" id="CHEBI:57566"/>
        <dbReference type="ChEBI" id="CHEBI:61481"/>
        <dbReference type="EC" id="3.6.1.12"/>
    </reaction>
</comment>
<keyword evidence="1" id="KW-0378">Hydrolase</keyword>
<organism evidence="2 3">
    <name type="scientific">Emiliania huxleyi (strain CCMP1516)</name>
    <dbReference type="NCBI Taxonomy" id="280463"/>
    <lineage>
        <taxon>Eukaryota</taxon>
        <taxon>Haptista</taxon>
        <taxon>Haptophyta</taxon>
        <taxon>Prymnesiophyceae</taxon>
        <taxon>Isochrysidales</taxon>
        <taxon>Noelaerhabdaceae</taxon>
        <taxon>Emiliania</taxon>
    </lineage>
</organism>
<dbReference type="KEGG" id="ehx:EMIHUDRAFT_58748"/>
<dbReference type="GO" id="GO:0000287">
    <property type="term" value="F:magnesium ion binding"/>
    <property type="evidence" value="ECO:0007669"/>
    <property type="project" value="UniProtKB-UniRule"/>
</dbReference>
<dbReference type="GO" id="GO:0006253">
    <property type="term" value="P:dCTP catabolic process"/>
    <property type="evidence" value="ECO:0007669"/>
    <property type="project" value="UniProtKB-UniRule"/>
</dbReference>
<dbReference type="Pfam" id="PF12643">
    <property type="entry name" value="MazG-like"/>
    <property type="match status" value="1"/>
</dbReference>
<evidence type="ECO:0000313" key="3">
    <source>
        <dbReference type="Proteomes" id="UP000013827"/>
    </source>
</evidence>
<dbReference type="Gene3D" id="1.10.287.1080">
    <property type="entry name" value="MazG-like"/>
    <property type="match status" value="1"/>
</dbReference>
<dbReference type="GO" id="GO:0042262">
    <property type="term" value="P:DNA protection"/>
    <property type="evidence" value="ECO:0007669"/>
    <property type="project" value="UniProtKB-UniRule"/>
</dbReference>
<dbReference type="PANTHER" id="PTHR14552:SF21">
    <property type="entry name" value="DCTP PYROPHOSPHATASE 1"/>
    <property type="match status" value="1"/>
</dbReference>
<comment type="subcellular location">
    <subcellularLocation>
        <location evidence="1">Cytoplasm</location>
        <location evidence="1">Cytosol</location>
    </subcellularLocation>
</comment>
<dbReference type="eggNOG" id="ENOG502S210">
    <property type="taxonomic scope" value="Eukaryota"/>
</dbReference>
<accession>A0A0D3J5E4</accession>
<comment type="function">
    <text evidence="1">Hydrolyzes deoxynucleoside triphosphates (dNTPs) to the corresponding nucleoside monophosphates. Has a strong preference for dCTP and its analogs including 5-iodo-dCTP and 5-methyl-dCTP for which it may even have a higher efficiency. May protect DNA or RNA against the incorporation of these genotoxic nucleotide analogs through their catabolism.</text>
</comment>
<name>A0A0D3J5E4_EMIH1</name>
<comment type="subunit">
    <text evidence="1">Homotetramer.</text>
</comment>